<feature type="transmembrane region" description="Helical" evidence="2">
    <location>
        <begin position="47"/>
        <end position="65"/>
    </location>
</feature>
<protein>
    <recommendedName>
        <fullName evidence="3">YobI-like P-loop NTPase domain-containing protein</fullName>
    </recommendedName>
</protein>
<accession>A0AAX0PSP2</accession>
<dbReference type="Pfam" id="PF20693">
    <property type="entry name" value="YobI-ATPase"/>
    <property type="match status" value="1"/>
</dbReference>
<proteinExistence type="predicted"/>
<dbReference type="Proteomes" id="UP000216448">
    <property type="component" value="Unassembled WGS sequence"/>
</dbReference>
<feature type="non-terminal residue" evidence="4">
    <location>
        <position position="751"/>
    </location>
</feature>
<dbReference type="RefSeq" id="WP_180707265.1">
    <property type="nucleotide sequence ID" value="NZ_NIBB01000116.1"/>
</dbReference>
<keyword evidence="2" id="KW-0812">Transmembrane</keyword>
<reference evidence="4 5" key="1">
    <citation type="submission" date="2017-05" db="EMBL/GenBank/DDBJ databases">
        <title>Lactobacillus johnsonii from commercial turkeys.</title>
        <authorList>
            <person name="Johnson T.J."/>
            <person name="Youmans B."/>
        </authorList>
    </citation>
    <scope>NUCLEOTIDE SEQUENCE [LARGE SCALE GENOMIC DNA]</scope>
    <source>
        <strain evidence="4 5">UMNLJ54</strain>
    </source>
</reference>
<comment type="caution">
    <text evidence="4">The sequence shown here is derived from an EMBL/GenBank/DDBJ whole genome shotgun (WGS) entry which is preliminary data.</text>
</comment>
<name>A0AAX0PSP2_LACJH</name>
<feature type="non-terminal residue" evidence="4">
    <location>
        <position position="1"/>
    </location>
</feature>
<keyword evidence="2" id="KW-0472">Membrane</keyword>
<evidence type="ECO:0000313" key="4">
    <source>
        <dbReference type="EMBL" id="PAB51880.1"/>
    </source>
</evidence>
<gene>
    <name evidence="4" type="ORF">A3P64_09670</name>
</gene>
<sequence length="751" mass="88025">FNTENDRNKINTEIELEKSIIEQLLYKPNTNKYPDSNLSRLKVRSKSSILCSFIYFIFVVSYLIRLFGKSSIFLWFNSLPIWNNFIFQLVSVAVIGIGTWKTFNSIIHAIGRIKLHASTKMGPVELSGDTEHDKGPVIDLFNYYGDELQYYFHRNNIRVVIFEDLDRFNTPLIFQKLHELNSNLNKSGNSITFIYSLKDKVFSVKGTETSAAALKAKFFDAIIPVFPIHSYRDSSKTFIRESEQYGFVNINSEDKEDYFRERDKELEEKKASGIKIDDKYLKGLGLYIFDTREIKNIISETYFYFAELPLKMFQEEKGGDSNAINKLLAMMVYKNECPEDFDKLASGKKSKLENFINGIDNIKAVLVNEEVEGNNEKINDLNSKINILKSQLTPDINILMRVKMQPLIDNAYRQTIRINNHSWSDTTDPDEVQEFWREVLNNDLKYEVPYRGGKEVVSLSSMEKHIFRSYLFDNKNMNEISRELNSEKEEIERENDRLQYSTSQLQIKDMLTNDTFIKFENKKEKESSDDLVAETIKFIAKNKVLRYLLQQGLIEFDYTDYISPDPYNLTSIEENFVRFVINRKSISISNYRLARVERVIREINNLDSSSHRYKYAYSPDILKYFAEKEIHINYVNVLIESAKDKKQPEFILNSIESLSDFNLGMSNLIKCISKVWIDYYAVAFEKLNSERKNELSRFLLSYLSKNGDHSEDLFNALKKQKIFEDEKFEKEFLVLGEDKFTNILTLYDTYP</sequence>
<keyword evidence="2" id="KW-1133">Transmembrane helix</keyword>
<evidence type="ECO:0000256" key="2">
    <source>
        <dbReference type="SAM" id="Phobius"/>
    </source>
</evidence>
<dbReference type="EMBL" id="NIBB01000116">
    <property type="protein sequence ID" value="PAB51880.1"/>
    <property type="molecule type" value="Genomic_DNA"/>
</dbReference>
<keyword evidence="1" id="KW-0175">Coiled coil</keyword>
<feature type="coiled-coil region" evidence="1">
    <location>
        <begin position="474"/>
        <end position="508"/>
    </location>
</feature>
<dbReference type="AlphaFoldDB" id="A0AAX0PSP2"/>
<organism evidence="4 5">
    <name type="scientific">Lactobacillus johnsonii</name>
    <dbReference type="NCBI Taxonomy" id="33959"/>
    <lineage>
        <taxon>Bacteria</taxon>
        <taxon>Bacillati</taxon>
        <taxon>Bacillota</taxon>
        <taxon>Bacilli</taxon>
        <taxon>Lactobacillales</taxon>
        <taxon>Lactobacillaceae</taxon>
        <taxon>Lactobacillus</taxon>
    </lineage>
</organism>
<evidence type="ECO:0000256" key="1">
    <source>
        <dbReference type="SAM" id="Coils"/>
    </source>
</evidence>
<feature type="domain" description="YobI-like P-loop NTPase" evidence="3">
    <location>
        <begin position="5"/>
        <end position="348"/>
    </location>
</feature>
<dbReference type="InterPro" id="IPR048428">
    <property type="entry name" value="YobI-NTPase"/>
</dbReference>
<evidence type="ECO:0000259" key="3">
    <source>
        <dbReference type="Pfam" id="PF20693"/>
    </source>
</evidence>
<evidence type="ECO:0000313" key="5">
    <source>
        <dbReference type="Proteomes" id="UP000216448"/>
    </source>
</evidence>